<accession>A0ACB8V298</accession>
<reference evidence="1" key="1">
    <citation type="journal article" date="2022" name="bioRxiv">
        <title>Population genetic analysis of Ophidiomyces ophidiicola, the causative agent of snake fungal disease, indicates recent introductions to the USA.</title>
        <authorList>
            <person name="Ladner J.T."/>
            <person name="Palmer J.M."/>
            <person name="Ettinger C.L."/>
            <person name="Stajich J.E."/>
            <person name="Farrell T.M."/>
            <person name="Glorioso B.M."/>
            <person name="Lawson B."/>
            <person name="Price S.J."/>
            <person name="Stengle A.G."/>
            <person name="Grear D.A."/>
            <person name="Lorch J.M."/>
        </authorList>
    </citation>
    <scope>NUCLEOTIDE SEQUENCE</scope>
    <source>
        <strain evidence="1">NWHC 24266-5</strain>
    </source>
</reference>
<sequence length="896" mass="102131">MLPEILVGSYRQYKEDTTTFTTWLAQQAKACGYTEPSPSHGAENKAPARAPPENPKPSVSTAPRLKGKARKLAKEEVKCEDIPEIPDPAPSVKYKLSTQEILLQVNAVATWTKKRIRMPLSVQRVLMRAINARKRCVVWFQKKGIDDASSQGHSFFIEVLEAAYATLKGPEERPRKQARPTKTVSDKNATELGNRFAALNVECISDSLNSNISDASESSRDSKKKKKKTNPKSKKIDSVIYEPEIDMVWEARFTLFCFFEDLHNIQKEIAKVWTKFNANEVDLVSAAVITLSGIELVRRAEKEMYHTYPEVFPRRSYMDIIHFICCFTPTLEVKGSTPNPTVLEVNAFDEFVYLPTAHILFKFLAVNDIDLSMGPWPPAIVPLARRFVDPIQPEENNEWERKTADEDLFLSQLLLDMILQDKMAGVARSMEINDRFKYSTFVHDDLKSSLHDKLTASTCDIWRNGTLSVYHVFLARTILDIRQVCNKSFQGAGFLAREGWYTAATFQFSLSDHHTLNTGDVDWPAKDSPLLKQIFQLIGLKFLRQVDGFMKREKIRSYQAKNITRRATKEDMEAVARRHSEAHGRDFEEVLQGLQTCNHLQLIEPNQDCNFMADKNPLYTGLCMLNLAVHVGEAGIELANEYQSIFAVAHIFNAWKHIGHAEALGIEWPEMEKLLEAQLGPLFAGEYPTTPETMYSRYLFRSGCTSAGSTTFKKKKPWRFQIQTAKALRQLLGNEELVEEGLASLQEQFESREKRLPGNKTASKKGKAHRSLTPLQFMRQLEKHIPALIKQMQIDYVGLTRLCNDLMQRVRMALESRLDITFARYDHEDENVYLAVANFILENNASALKEFYKVARSGEQFGGGSGILVALDIFETFHKDFQDKDGEARRHVDRQM</sequence>
<protein>
    <submittedName>
        <fullName evidence="1">Uncharacterized protein</fullName>
    </submittedName>
</protein>
<name>A0ACB8V298_9EURO</name>
<dbReference type="EMBL" id="JALBCA010000015">
    <property type="protein sequence ID" value="KAI2390890.1"/>
    <property type="molecule type" value="Genomic_DNA"/>
</dbReference>
<organism evidence="1">
    <name type="scientific">Ophidiomyces ophidiicola</name>
    <dbReference type="NCBI Taxonomy" id="1387563"/>
    <lineage>
        <taxon>Eukaryota</taxon>
        <taxon>Fungi</taxon>
        <taxon>Dikarya</taxon>
        <taxon>Ascomycota</taxon>
        <taxon>Pezizomycotina</taxon>
        <taxon>Eurotiomycetes</taxon>
        <taxon>Eurotiomycetidae</taxon>
        <taxon>Onygenales</taxon>
        <taxon>Onygenaceae</taxon>
        <taxon>Ophidiomyces</taxon>
    </lineage>
</organism>
<proteinExistence type="predicted"/>
<evidence type="ECO:0000313" key="1">
    <source>
        <dbReference type="EMBL" id="KAI2390890.1"/>
    </source>
</evidence>
<comment type="caution">
    <text evidence="1">The sequence shown here is derived from an EMBL/GenBank/DDBJ whole genome shotgun (WGS) entry which is preliminary data.</text>
</comment>
<gene>
    <name evidence="1" type="ORF">LOY88_001477</name>
</gene>